<dbReference type="PANTHER" id="PTHR43110">
    <property type="entry name" value="THIOL PEROXIDASE"/>
    <property type="match status" value="1"/>
</dbReference>
<dbReference type="InterPro" id="IPR050455">
    <property type="entry name" value="Tpx_Peroxidase_subfamily"/>
</dbReference>
<dbReference type="Proteomes" id="UP001596548">
    <property type="component" value="Unassembled WGS sequence"/>
</dbReference>
<name>A0ABW2I5J2_9ACTN</name>
<keyword evidence="2" id="KW-0049">Antioxidant</keyword>
<keyword evidence="1" id="KW-0560">Oxidoreductase</keyword>
<feature type="domain" description="Thioredoxin" evidence="4">
    <location>
        <begin position="81"/>
        <end position="232"/>
    </location>
</feature>
<dbReference type="PANTHER" id="PTHR43110:SF1">
    <property type="entry name" value="THIOL PEROXIDASE"/>
    <property type="match status" value="1"/>
</dbReference>
<dbReference type="SUPFAM" id="SSF52833">
    <property type="entry name" value="Thioredoxin-like"/>
    <property type="match status" value="1"/>
</dbReference>
<dbReference type="CDD" id="cd03018">
    <property type="entry name" value="PRX_AhpE_like"/>
    <property type="match status" value="1"/>
</dbReference>
<dbReference type="RefSeq" id="WP_378978070.1">
    <property type="nucleotide sequence ID" value="NZ_JBHTBJ010000076.1"/>
</dbReference>
<dbReference type="Pfam" id="PF00578">
    <property type="entry name" value="AhpC-TSA"/>
    <property type="match status" value="1"/>
</dbReference>
<keyword evidence="3" id="KW-0676">Redox-active center</keyword>
<dbReference type="InterPro" id="IPR036249">
    <property type="entry name" value="Thioredoxin-like_sf"/>
</dbReference>
<comment type="caution">
    <text evidence="5">The sequence shown here is derived from an EMBL/GenBank/DDBJ whole genome shotgun (WGS) entry which is preliminary data.</text>
</comment>
<dbReference type="InterPro" id="IPR000866">
    <property type="entry name" value="AhpC/TSA"/>
</dbReference>
<evidence type="ECO:0000256" key="2">
    <source>
        <dbReference type="ARBA" id="ARBA00022862"/>
    </source>
</evidence>
<keyword evidence="6" id="KW-1185">Reference proteome</keyword>
<evidence type="ECO:0000256" key="3">
    <source>
        <dbReference type="ARBA" id="ARBA00023284"/>
    </source>
</evidence>
<dbReference type="PROSITE" id="PS51352">
    <property type="entry name" value="THIOREDOXIN_2"/>
    <property type="match status" value="1"/>
</dbReference>
<evidence type="ECO:0000256" key="1">
    <source>
        <dbReference type="ARBA" id="ARBA00022559"/>
    </source>
</evidence>
<evidence type="ECO:0000259" key="4">
    <source>
        <dbReference type="PROSITE" id="PS51352"/>
    </source>
</evidence>
<dbReference type="EMBL" id="JBHTBJ010000076">
    <property type="protein sequence ID" value="MFC7280104.1"/>
    <property type="molecule type" value="Genomic_DNA"/>
</dbReference>
<keyword evidence="1" id="KW-0575">Peroxidase</keyword>
<gene>
    <name evidence="5" type="ORF">ACFQS1_39620</name>
</gene>
<reference evidence="6" key="1">
    <citation type="journal article" date="2019" name="Int. J. Syst. Evol. Microbiol.">
        <title>The Global Catalogue of Microorganisms (GCM) 10K type strain sequencing project: providing services to taxonomists for standard genome sequencing and annotation.</title>
        <authorList>
            <consortium name="The Broad Institute Genomics Platform"/>
            <consortium name="The Broad Institute Genome Sequencing Center for Infectious Disease"/>
            <person name="Wu L."/>
            <person name="Ma J."/>
        </authorList>
    </citation>
    <scope>NUCLEOTIDE SEQUENCE [LARGE SCALE GENOMIC DNA]</scope>
    <source>
        <strain evidence="6">XZYJT-10</strain>
    </source>
</reference>
<dbReference type="Gene3D" id="3.40.30.10">
    <property type="entry name" value="Glutaredoxin"/>
    <property type="match status" value="1"/>
</dbReference>
<evidence type="ECO:0000313" key="6">
    <source>
        <dbReference type="Proteomes" id="UP001596548"/>
    </source>
</evidence>
<dbReference type="InterPro" id="IPR013766">
    <property type="entry name" value="Thioredoxin_domain"/>
</dbReference>
<proteinExistence type="predicted"/>
<organism evidence="5 6">
    <name type="scientific">Paractinoplanes rhizophilus</name>
    <dbReference type="NCBI Taxonomy" id="1416877"/>
    <lineage>
        <taxon>Bacteria</taxon>
        <taxon>Bacillati</taxon>
        <taxon>Actinomycetota</taxon>
        <taxon>Actinomycetes</taxon>
        <taxon>Micromonosporales</taxon>
        <taxon>Micromonosporaceae</taxon>
        <taxon>Paractinoplanes</taxon>
    </lineage>
</organism>
<protein>
    <submittedName>
        <fullName evidence="5">Peroxiredoxin</fullName>
    </submittedName>
</protein>
<accession>A0ABW2I5J2</accession>
<evidence type="ECO:0000313" key="5">
    <source>
        <dbReference type="EMBL" id="MFC7280104.1"/>
    </source>
</evidence>
<sequence length="244" mass="27089">MQTNGYPRALHELEQQFARLAPDIPDGPHKQALAVLHGITTEIWRTVQHDRMPSSGTDIRQIADLWQSAPSMEGAAATTGLPVGALAPDFVLPDATGTPVRLADLRGRPVVLVFYPLDWSPGCSQQLDLYQQEYDEFRSRGATLLAISPDSLYSHGAWAAVRRLSIPLLSDFHPKGEIARRYHVWRDSDGFSDRAVYVIDPHGRIAYRHVSPYVHHIPDLDELLAAIDTARSTDTEPAAQDNGR</sequence>